<feature type="signal peptide" evidence="3">
    <location>
        <begin position="1"/>
        <end position="39"/>
    </location>
</feature>
<protein>
    <recommendedName>
        <fullName evidence="6">Mid2 domain-containing protein</fullName>
    </recommendedName>
</protein>
<sequence length="170" mass="18204">MMFKTTASPSRFSNGSTSYSAIMLLRALILSALLPGVLADCFIDADGFERCNDGLSNAARIGIGIAGAVLLIAALGIMQCIRRRRLQKYYLSYLPPQGAPPVQPQPYYAGYAEYQNNQYGGYRGGQQQEPSPQVVGVYSMYSVHVASEGSPGPRYPPDVYSGGGAPPPKS</sequence>
<dbReference type="InParanoid" id="A0A0H2R5U1"/>
<feature type="chain" id="PRO_5005201303" description="Mid2 domain-containing protein" evidence="3">
    <location>
        <begin position="40"/>
        <end position="170"/>
    </location>
</feature>
<feature type="transmembrane region" description="Helical" evidence="2">
    <location>
        <begin position="58"/>
        <end position="78"/>
    </location>
</feature>
<keyword evidence="2" id="KW-0812">Transmembrane</keyword>
<evidence type="ECO:0000313" key="5">
    <source>
        <dbReference type="Proteomes" id="UP000053477"/>
    </source>
</evidence>
<dbReference type="Proteomes" id="UP000053477">
    <property type="component" value="Unassembled WGS sequence"/>
</dbReference>
<dbReference type="STRING" id="27342.A0A0H2R5U1"/>
<keyword evidence="5" id="KW-1185">Reference proteome</keyword>
<evidence type="ECO:0000256" key="1">
    <source>
        <dbReference type="SAM" id="MobiDB-lite"/>
    </source>
</evidence>
<evidence type="ECO:0000256" key="2">
    <source>
        <dbReference type="SAM" id="Phobius"/>
    </source>
</evidence>
<organism evidence="4 5">
    <name type="scientific">Schizopora paradoxa</name>
    <dbReference type="NCBI Taxonomy" id="27342"/>
    <lineage>
        <taxon>Eukaryota</taxon>
        <taxon>Fungi</taxon>
        <taxon>Dikarya</taxon>
        <taxon>Basidiomycota</taxon>
        <taxon>Agaricomycotina</taxon>
        <taxon>Agaricomycetes</taxon>
        <taxon>Hymenochaetales</taxon>
        <taxon>Schizoporaceae</taxon>
        <taxon>Schizopora</taxon>
    </lineage>
</organism>
<evidence type="ECO:0000313" key="4">
    <source>
        <dbReference type="EMBL" id="KLO07155.1"/>
    </source>
</evidence>
<reference evidence="4 5" key="1">
    <citation type="submission" date="2015-04" db="EMBL/GenBank/DDBJ databases">
        <title>Complete genome sequence of Schizopora paradoxa KUC8140, a cosmopolitan wood degrader in East Asia.</title>
        <authorList>
            <consortium name="DOE Joint Genome Institute"/>
            <person name="Min B."/>
            <person name="Park H."/>
            <person name="Jang Y."/>
            <person name="Kim J.-J."/>
            <person name="Kim K.H."/>
            <person name="Pangilinan J."/>
            <person name="Lipzen A."/>
            <person name="Riley R."/>
            <person name="Grigoriev I.V."/>
            <person name="Spatafora J.W."/>
            <person name="Choi I.-G."/>
        </authorList>
    </citation>
    <scope>NUCLEOTIDE SEQUENCE [LARGE SCALE GENOMIC DNA]</scope>
    <source>
        <strain evidence="4 5">KUC8140</strain>
    </source>
</reference>
<keyword evidence="3" id="KW-0732">Signal</keyword>
<evidence type="ECO:0000256" key="3">
    <source>
        <dbReference type="SAM" id="SignalP"/>
    </source>
</evidence>
<feature type="region of interest" description="Disordered" evidence="1">
    <location>
        <begin position="147"/>
        <end position="170"/>
    </location>
</feature>
<gene>
    <name evidence="4" type="ORF">SCHPADRAFT_1001874</name>
</gene>
<dbReference type="AlphaFoldDB" id="A0A0H2R5U1"/>
<keyword evidence="2" id="KW-1133">Transmembrane helix</keyword>
<dbReference type="EMBL" id="KQ086157">
    <property type="protein sequence ID" value="KLO07155.1"/>
    <property type="molecule type" value="Genomic_DNA"/>
</dbReference>
<keyword evidence="2" id="KW-0472">Membrane</keyword>
<proteinExistence type="predicted"/>
<evidence type="ECO:0008006" key="6">
    <source>
        <dbReference type="Google" id="ProtNLM"/>
    </source>
</evidence>
<name>A0A0H2R5U1_9AGAM</name>
<accession>A0A0H2R5U1</accession>